<keyword evidence="13" id="KW-1185">Reference proteome</keyword>
<dbReference type="NCBIfam" id="TIGR00229">
    <property type="entry name" value="sensory_box"/>
    <property type="match status" value="1"/>
</dbReference>
<evidence type="ECO:0000256" key="5">
    <source>
        <dbReference type="ARBA" id="ARBA00022679"/>
    </source>
</evidence>
<evidence type="ECO:0000259" key="10">
    <source>
        <dbReference type="PROSITE" id="PS50112"/>
    </source>
</evidence>
<dbReference type="PROSITE" id="PS50112">
    <property type="entry name" value="PAS"/>
    <property type="match status" value="1"/>
</dbReference>
<dbReference type="SUPFAM" id="SSF47384">
    <property type="entry name" value="Homodimeric domain of signal transducing histidine kinase"/>
    <property type="match status" value="1"/>
</dbReference>
<dbReference type="InterPro" id="IPR004358">
    <property type="entry name" value="Sig_transdc_His_kin-like_C"/>
</dbReference>
<dbReference type="PANTHER" id="PTHR43711:SF1">
    <property type="entry name" value="HISTIDINE KINASE 1"/>
    <property type="match status" value="1"/>
</dbReference>
<evidence type="ECO:0000256" key="7">
    <source>
        <dbReference type="ARBA" id="ARBA00023012"/>
    </source>
</evidence>
<dbReference type="InterPro" id="IPR003594">
    <property type="entry name" value="HATPase_dom"/>
</dbReference>
<dbReference type="EMBL" id="JACMYC010000013">
    <property type="protein sequence ID" value="MBC2961900.1"/>
    <property type="molecule type" value="Genomic_DNA"/>
</dbReference>
<dbReference type="CDD" id="cd00130">
    <property type="entry name" value="PAS"/>
    <property type="match status" value="1"/>
</dbReference>
<dbReference type="Gene3D" id="3.30.450.20">
    <property type="entry name" value="PAS domain"/>
    <property type="match status" value="2"/>
</dbReference>
<comment type="subcellular location">
    <subcellularLocation>
        <location evidence="2">Cell membrane</location>
    </subcellularLocation>
</comment>
<feature type="domain" description="Histidine kinase" evidence="9">
    <location>
        <begin position="284"/>
        <end position="508"/>
    </location>
</feature>
<reference evidence="12 13" key="1">
    <citation type="submission" date="2020-08" db="EMBL/GenBank/DDBJ databases">
        <title>novel species in genus Nocardioides.</title>
        <authorList>
            <person name="Zhang G."/>
        </authorList>
    </citation>
    <scope>NUCLEOTIDE SEQUENCE [LARGE SCALE GENOMIC DNA]</scope>
    <source>
        <strain evidence="12 13">SC8A-24</strain>
    </source>
</reference>
<protein>
    <recommendedName>
        <fullName evidence="3">histidine kinase</fullName>
        <ecNumber evidence="3">2.7.13.3</ecNumber>
    </recommendedName>
</protein>
<dbReference type="InterPro" id="IPR000014">
    <property type="entry name" value="PAS"/>
</dbReference>
<evidence type="ECO:0000313" key="12">
    <source>
        <dbReference type="EMBL" id="MBC2961900.1"/>
    </source>
</evidence>
<dbReference type="CDD" id="cd00075">
    <property type="entry name" value="HATPase"/>
    <property type="match status" value="1"/>
</dbReference>
<accession>A0ABR6UCA3</accession>
<dbReference type="Pfam" id="PF00512">
    <property type="entry name" value="HisKA"/>
    <property type="match status" value="1"/>
</dbReference>
<dbReference type="PROSITE" id="PS50109">
    <property type="entry name" value="HIS_KIN"/>
    <property type="match status" value="1"/>
</dbReference>
<dbReference type="SMART" id="SM00091">
    <property type="entry name" value="PAS"/>
    <property type="match status" value="2"/>
</dbReference>
<dbReference type="InterPro" id="IPR050736">
    <property type="entry name" value="Sensor_HK_Regulatory"/>
</dbReference>
<organism evidence="12 13">
    <name type="scientific">Nocardioides deserti</name>
    <dbReference type="NCBI Taxonomy" id="1588644"/>
    <lineage>
        <taxon>Bacteria</taxon>
        <taxon>Bacillati</taxon>
        <taxon>Actinomycetota</taxon>
        <taxon>Actinomycetes</taxon>
        <taxon>Propionibacteriales</taxon>
        <taxon>Nocardioidaceae</taxon>
        <taxon>Nocardioides</taxon>
    </lineage>
</organism>
<name>A0ABR6UCA3_9ACTN</name>
<evidence type="ECO:0000256" key="8">
    <source>
        <dbReference type="SAM" id="MobiDB-lite"/>
    </source>
</evidence>
<dbReference type="InterPro" id="IPR001610">
    <property type="entry name" value="PAC"/>
</dbReference>
<dbReference type="EC" id="2.7.13.3" evidence="3"/>
<dbReference type="InterPro" id="IPR013656">
    <property type="entry name" value="PAS_4"/>
</dbReference>
<dbReference type="Pfam" id="PF08448">
    <property type="entry name" value="PAS_4"/>
    <property type="match status" value="1"/>
</dbReference>
<evidence type="ECO:0000256" key="1">
    <source>
        <dbReference type="ARBA" id="ARBA00000085"/>
    </source>
</evidence>
<sequence length="552" mass="59168">MTAQRGVVPGSARPDAAELWRMTVEHSPVGMALVDLEGRLVVVNQAAADMLGYTREELLSLTFAEVTVPEDLALDERLFGEAVAGERDGYRLTKRYVRSNGEHVWGDLSVAVVRDEEGRAAYLMSQVLDVTERIRDQERIRAAADVISRQQQIAEAILETVDVGLVLLDADGEYAVTNRRHRDFIALAFPDGHGGRAGQEGEVYGPDGVRWTREQMPSWRAAQGEEFDDVHMWIGADPVVRRALSVSARSVRTADGRFAGAGLAYTDITEVLRALEVKDDFIAAVSHELRTPLAAIRGRAELLASYPDQGPEVRADVAALQRNAVRLERLVSDLIEAGQLQSGALHLRCAAYDVVAVVAEAVAAVGPAAVAAGISLGADLADGAGARRRIPAYGDAGRIRQVLDNLLTNAVKHTPPGGSVRLEVYWDDVVDEVELVLADTGHGIAADELDRVFERFYRGAAARRHGIEGLGLGLSITRALVEAHGGHVLLESEVGIGTTFTVRLPRRVPAARSAQVTGGDPATSGRPSTSTGPAPTAWTGVRASRRGRPAPG</sequence>
<dbReference type="Gene3D" id="3.30.565.10">
    <property type="entry name" value="Histidine kinase-like ATPase, C-terminal domain"/>
    <property type="match status" value="1"/>
</dbReference>
<comment type="catalytic activity">
    <reaction evidence="1">
        <text>ATP + protein L-histidine = ADP + protein N-phospho-L-histidine.</text>
        <dbReference type="EC" id="2.7.13.3"/>
    </reaction>
</comment>
<dbReference type="InterPro" id="IPR036890">
    <property type="entry name" value="HATPase_C_sf"/>
</dbReference>
<dbReference type="Proteomes" id="UP000604001">
    <property type="component" value="Unassembled WGS sequence"/>
</dbReference>
<dbReference type="InterPro" id="IPR035965">
    <property type="entry name" value="PAS-like_dom_sf"/>
</dbReference>
<evidence type="ECO:0000259" key="11">
    <source>
        <dbReference type="PROSITE" id="PS50113"/>
    </source>
</evidence>
<feature type="region of interest" description="Disordered" evidence="8">
    <location>
        <begin position="510"/>
        <end position="552"/>
    </location>
</feature>
<dbReference type="Pfam" id="PF02518">
    <property type="entry name" value="HATPase_c"/>
    <property type="match status" value="1"/>
</dbReference>
<dbReference type="PRINTS" id="PR00344">
    <property type="entry name" value="BCTRLSENSOR"/>
</dbReference>
<dbReference type="InterPro" id="IPR036097">
    <property type="entry name" value="HisK_dim/P_sf"/>
</dbReference>
<evidence type="ECO:0000313" key="13">
    <source>
        <dbReference type="Proteomes" id="UP000604001"/>
    </source>
</evidence>
<dbReference type="SMART" id="SM00388">
    <property type="entry name" value="HisKA"/>
    <property type="match status" value="1"/>
</dbReference>
<dbReference type="PANTHER" id="PTHR43711">
    <property type="entry name" value="TWO-COMPONENT HISTIDINE KINASE"/>
    <property type="match status" value="1"/>
</dbReference>
<feature type="domain" description="PAC" evidence="11">
    <location>
        <begin position="90"/>
        <end position="142"/>
    </location>
</feature>
<dbReference type="SMART" id="SM00086">
    <property type="entry name" value="PAC"/>
    <property type="match status" value="1"/>
</dbReference>
<dbReference type="SUPFAM" id="SSF55785">
    <property type="entry name" value="PYP-like sensor domain (PAS domain)"/>
    <property type="match status" value="1"/>
</dbReference>
<dbReference type="CDD" id="cd00082">
    <property type="entry name" value="HisKA"/>
    <property type="match status" value="1"/>
</dbReference>
<dbReference type="SMART" id="SM00387">
    <property type="entry name" value="HATPase_c"/>
    <property type="match status" value="1"/>
</dbReference>
<dbReference type="InterPro" id="IPR005467">
    <property type="entry name" value="His_kinase_dom"/>
</dbReference>
<evidence type="ECO:0000256" key="3">
    <source>
        <dbReference type="ARBA" id="ARBA00012438"/>
    </source>
</evidence>
<keyword evidence="5" id="KW-0808">Transferase</keyword>
<proteinExistence type="predicted"/>
<comment type="caution">
    <text evidence="12">The sequence shown here is derived from an EMBL/GenBank/DDBJ whole genome shotgun (WGS) entry which is preliminary data.</text>
</comment>
<feature type="compositionally biased region" description="Basic residues" evidence="8">
    <location>
        <begin position="543"/>
        <end position="552"/>
    </location>
</feature>
<keyword evidence="6" id="KW-0418">Kinase</keyword>
<evidence type="ECO:0000259" key="9">
    <source>
        <dbReference type="PROSITE" id="PS50109"/>
    </source>
</evidence>
<gene>
    <name evidence="12" type="ORF">H7344_16515</name>
</gene>
<dbReference type="InterPro" id="IPR000700">
    <property type="entry name" value="PAS-assoc_C"/>
</dbReference>
<dbReference type="Gene3D" id="1.10.287.130">
    <property type="match status" value="1"/>
</dbReference>
<keyword evidence="7" id="KW-0902">Two-component regulatory system</keyword>
<dbReference type="RefSeq" id="WP_186347101.1">
    <property type="nucleotide sequence ID" value="NZ_BMMR01000010.1"/>
</dbReference>
<dbReference type="PROSITE" id="PS50113">
    <property type="entry name" value="PAC"/>
    <property type="match status" value="1"/>
</dbReference>
<dbReference type="SUPFAM" id="SSF55874">
    <property type="entry name" value="ATPase domain of HSP90 chaperone/DNA topoisomerase II/histidine kinase"/>
    <property type="match status" value="1"/>
</dbReference>
<keyword evidence="4" id="KW-0597">Phosphoprotein</keyword>
<dbReference type="InterPro" id="IPR003661">
    <property type="entry name" value="HisK_dim/P_dom"/>
</dbReference>
<evidence type="ECO:0000256" key="2">
    <source>
        <dbReference type="ARBA" id="ARBA00004236"/>
    </source>
</evidence>
<feature type="domain" description="PAS" evidence="10">
    <location>
        <begin position="16"/>
        <end position="86"/>
    </location>
</feature>
<evidence type="ECO:0000256" key="4">
    <source>
        <dbReference type="ARBA" id="ARBA00022553"/>
    </source>
</evidence>
<evidence type="ECO:0000256" key="6">
    <source>
        <dbReference type="ARBA" id="ARBA00022777"/>
    </source>
</evidence>